<feature type="compositionally biased region" description="Basic and acidic residues" evidence="1">
    <location>
        <begin position="125"/>
        <end position="141"/>
    </location>
</feature>
<proteinExistence type="predicted"/>
<dbReference type="Proteomes" id="UP000324091">
    <property type="component" value="Chromosome 3"/>
</dbReference>
<gene>
    <name evidence="2" type="ORF">D4764_03G0011710</name>
</gene>
<evidence type="ECO:0000256" key="1">
    <source>
        <dbReference type="SAM" id="MobiDB-lite"/>
    </source>
</evidence>
<accession>A0A5C6NAM8</accession>
<protein>
    <submittedName>
        <fullName evidence="2">Uncharacterized protein</fullName>
    </submittedName>
</protein>
<keyword evidence="3" id="KW-1185">Reference proteome</keyword>
<feature type="region of interest" description="Disordered" evidence="1">
    <location>
        <begin position="105"/>
        <end position="159"/>
    </location>
</feature>
<reference evidence="2 3" key="1">
    <citation type="submission" date="2019-04" db="EMBL/GenBank/DDBJ databases">
        <title>Chromosome genome assembly for Takifugu flavidus.</title>
        <authorList>
            <person name="Xiao S."/>
        </authorList>
    </citation>
    <scope>NUCLEOTIDE SEQUENCE [LARGE SCALE GENOMIC DNA]</scope>
    <source>
        <strain evidence="2">HTHZ2018</strain>
        <tissue evidence="2">Muscle</tissue>
    </source>
</reference>
<evidence type="ECO:0000313" key="3">
    <source>
        <dbReference type="Proteomes" id="UP000324091"/>
    </source>
</evidence>
<organism evidence="2 3">
    <name type="scientific">Takifugu flavidus</name>
    <name type="common">sansaifugu</name>
    <dbReference type="NCBI Taxonomy" id="433684"/>
    <lineage>
        <taxon>Eukaryota</taxon>
        <taxon>Metazoa</taxon>
        <taxon>Chordata</taxon>
        <taxon>Craniata</taxon>
        <taxon>Vertebrata</taxon>
        <taxon>Euteleostomi</taxon>
        <taxon>Actinopterygii</taxon>
        <taxon>Neopterygii</taxon>
        <taxon>Teleostei</taxon>
        <taxon>Neoteleostei</taxon>
        <taxon>Acanthomorphata</taxon>
        <taxon>Eupercaria</taxon>
        <taxon>Tetraodontiformes</taxon>
        <taxon>Tetradontoidea</taxon>
        <taxon>Tetraodontidae</taxon>
        <taxon>Takifugu</taxon>
    </lineage>
</organism>
<dbReference type="EMBL" id="RHFK02000016">
    <property type="protein sequence ID" value="TWW64163.1"/>
    <property type="molecule type" value="Genomic_DNA"/>
</dbReference>
<sequence>MCLCCTVPGGKQGTVHWGNQTTSPQKNGTTQTRHLFRSGLSSPLTPKGEWALLRGQPILAREDRWVERGVKEAIHVKLEKPSLNRGGGLRHFLSPTSNAVLHCFQQQTKHSHHSRRPGDSPPCDPADKGETPQQKLGERLCQRLSARSPASSELKKPSG</sequence>
<evidence type="ECO:0000313" key="2">
    <source>
        <dbReference type="EMBL" id="TWW64163.1"/>
    </source>
</evidence>
<name>A0A5C6NAM8_9TELE</name>
<comment type="caution">
    <text evidence="2">The sequence shown here is derived from an EMBL/GenBank/DDBJ whole genome shotgun (WGS) entry which is preliminary data.</text>
</comment>
<dbReference type="AlphaFoldDB" id="A0A5C6NAM8"/>